<evidence type="ECO:0000313" key="1">
    <source>
        <dbReference type="EMBL" id="MPL95891.1"/>
    </source>
</evidence>
<name>A0A644VWU7_9ZZZZ</name>
<proteinExistence type="predicted"/>
<gene>
    <name evidence="1" type="ORF">SDC9_42064</name>
</gene>
<reference evidence="1" key="1">
    <citation type="submission" date="2019-08" db="EMBL/GenBank/DDBJ databases">
        <authorList>
            <person name="Kucharzyk K."/>
            <person name="Murdoch R.W."/>
            <person name="Higgins S."/>
            <person name="Loffler F."/>
        </authorList>
    </citation>
    <scope>NUCLEOTIDE SEQUENCE</scope>
</reference>
<dbReference type="AlphaFoldDB" id="A0A644VWU7"/>
<organism evidence="1">
    <name type="scientific">bioreactor metagenome</name>
    <dbReference type="NCBI Taxonomy" id="1076179"/>
    <lineage>
        <taxon>unclassified sequences</taxon>
        <taxon>metagenomes</taxon>
        <taxon>ecological metagenomes</taxon>
    </lineage>
</organism>
<protein>
    <submittedName>
        <fullName evidence="1">Uncharacterized protein</fullName>
    </submittedName>
</protein>
<dbReference type="EMBL" id="VSSQ01000486">
    <property type="protein sequence ID" value="MPL95891.1"/>
    <property type="molecule type" value="Genomic_DNA"/>
</dbReference>
<accession>A0A644VWU7</accession>
<comment type="caution">
    <text evidence="1">The sequence shown here is derived from an EMBL/GenBank/DDBJ whole genome shotgun (WGS) entry which is preliminary data.</text>
</comment>
<sequence>MQFTRHSTTEVPLCCAAAIMVIWDDLRSTSNTLPKKDPLAPIVNSPGRNDCSTVPYGDDLVLNPLGVVGEN</sequence>